<feature type="domain" description="Secretion system C-terminal sorting" evidence="5">
    <location>
        <begin position="1007"/>
        <end position="1079"/>
    </location>
</feature>
<feature type="domain" description="Photosynthesis system II assembly factor Ycf48/Hcf136-like" evidence="4">
    <location>
        <begin position="21"/>
        <end position="144"/>
    </location>
</feature>
<dbReference type="CDD" id="cd15482">
    <property type="entry name" value="Sialidase_non-viral"/>
    <property type="match status" value="1"/>
</dbReference>
<dbReference type="NCBIfam" id="TIGR04183">
    <property type="entry name" value="Por_Secre_tail"/>
    <property type="match status" value="1"/>
</dbReference>
<accession>A0ABW7MQN8</accession>
<evidence type="ECO:0000256" key="1">
    <source>
        <dbReference type="ARBA" id="ARBA00022531"/>
    </source>
</evidence>
<keyword evidence="2" id="KW-0732">Signal</keyword>
<dbReference type="InterPro" id="IPR015943">
    <property type="entry name" value="WD40/YVTN_repeat-like_dom_sf"/>
</dbReference>
<evidence type="ECO:0000256" key="3">
    <source>
        <dbReference type="ARBA" id="ARBA00023276"/>
    </source>
</evidence>
<evidence type="ECO:0000313" key="7">
    <source>
        <dbReference type="Proteomes" id="UP001610104"/>
    </source>
</evidence>
<name>A0ABW7MQN8_9FLAO</name>
<dbReference type="SUPFAM" id="SSF49363">
    <property type="entry name" value="Purple acid phosphatase, N-terminal domain"/>
    <property type="match status" value="1"/>
</dbReference>
<dbReference type="PANTHER" id="PTHR47199">
    <property type="entry name" value="PHOTOSYSTEM II STABILITY/ASSEMBLY FACTOR HCF136, CHLOROPLASTIC"/>
    <property type="match status" value="1"/>
</dbReference>
<gene>
    <name evidence="6" type="ORF">V8G56_05305</name>
</gene>
<evidence type="ECO:0000256" key="2">
    <source>
        <dbReference type="ARBA" id="ARBA00022729"/>
    </source>
</evidence>
<dbReference type="InterPro" id="IPR008963">
    <property type="entry name" value="Purple_acid_Pase-like_N"/>
</dbReference>
<evidence type="ECO:0000259" key="4">
    <source>
        <dbReference type="Pfam" id="PF14870"/>
    </source>
</evidence>
<proteinExistence type="predicted"/>
<reference evidence="6 7" key="1">
    <citation type="submission" date="2024-02" db="EMBL/GenBank/DDBJ databases">
        <title>A Gaetbulibacter species isolated from tidal flats and genomic insights of their niches.</title>
        <authorList>
            <person name="Ye Y."/>
        </authorList>
    </citation>
    <scope>NUCLEOTIDE SEQUENCE [LARGE SCALE GENOMIC DNA]</scope>
    <source>
        <strain evidence="6 7">KEM-8</strain>
    </source>
</reference>
<keyword evidence="1" id="KW-0602">Photosynthesis</keyword>
<sequence>MKKNLLILFCIIICTNKIHSQINWELLNPKPTANTGKNVDFVTNNIGYIITSNELLETLDAGNTWLKKQNISSGNDMNFYNTTGYIVGNYGYVLKSVDNGASWSQISTGFNSSFNTINIIDDNNIILSTSNSIVKTDDGGTTWESWSISNSAVNKTSFTSSLVGHAVCNNGIILKTIDGGENWYTTINNSNISPSDYFTVYFINENIGFATREHDYMYKTTDAGETWVEISGTSQAIFDFHFLDENNGFATGEYGATYKTNDGGTTWGQIFFQNGFVGGTSMYGIHFQDSNIGYATGARGRIIKTTDGGNTWVSHSENYNDFNDLKIFDNGTGFARSGINYYKTTDFGDNWSYISSVNHFTYCSGFYFVNENIGYSIGGGTNSPSGDVFKTTDGGNTWSQLNIYVDEGLSSVFFIDENVGFISGGFNQKKVMKTINGGSTWTQVESISFGQIQFINNQIGYAHRVGYSNGRMYKTTDGGNTWNISIEVDEEINAFHFVNENNGYFVGDQGLIYKTNDGGTNWEELEIPYEWYTKVNFYSKNVGYIADEDGKLYKTENGGLNWKYLTQQYTINSIELINDKIYTAGTNGKIYRSVVEYETIILHVNAAENITNSSTSLTGNATSNGESISNIQFEYSIDYSFSNIISTKPSTVDANESLNVSIDLINLEPNTTHYYRLKGTQNSNISTSQILSFTTLPDYEITTNFTYNYSSTTSEISGNIVSNGYDITNVAFQYGTSSDILDRTLTGTPTSVLGNTTENVTANLINLEPETQYFYRIKATHQGEDIYGDILSFTTYPEFNINLNNPNINGTDVTLSAYLTSYNQDLTDIVFEYGTIDYENNALTNPSQVNANSSNYISTTITNLDTNLNYYYRLKAMHNREAIYSEERIFNFSGDIIMVNCTIEEAQANSLELKGLINSYGAYLTNIHFEYGITNSFGSSIAGTPNFAYGYNTNLITGSINNPLPNQTYYYRLVATNNGNIIYSDTYQYTTGTLSLTYFDLEKEISIYPNPANDFVNIKSNVSEKVEFIEFYNALGQRIYYRNVFNISDIKINVSNFRKGLYFIKVNFENTKVISSKLILN</sequence>
<dbReference type="Gene3D" id="2.130.10.10">
    <property type="entry name" value="YVTN repeat-like/Quinoprotein amine dehydrogenase"/>
    <property type="match status" value="5"/>
</dbReference>
<dbReference type="Pfam" id="PF14870">
    <property type="entry name" value="PSII_BNR"/>
    <property type="match status" value="2"/>
</dbReference>
<evidence type="ECO:0000313" key="6">
    <source>
        <dbReference type="EMBL" id="MFH6768148.1"/>
    </source>
</evidence>
<dbReference type="Proteomes" id="UP001610104">
    <property type="component" value="Unassembled WGS sequence"/>
</dbReference>
<dbReference type="Pfam" id="PF18962">
    <property type="entry name" value="Por_Secre_tail"/>
    <property type="match status" value="1"/>
</dbReference>
<comment type="caution">
    <text evidence="6">The sequence shown here is derived from an EMBL/GenBank/DDBJ whole genome shotgun (WGS) entry which is preliminary data.</text>
</comment>
<dbReference type="PANTHER" id="PTHR47199:SF2">
    <property type="entry name" value="PHOTOSYSTEM II STABILITY_ASSEMBLY FACTOR HCF136, CHLOROPLASTIC"/>
    <property type="match status" value="1"/>
</dbReference>
<dbReference type="Gene3D" id="2.60.40.380">
    <property type="entry name" value="Purple acid phosphatase-like, N-terminal"/>
    <property type="match status" value="1"/>
</dbReference>
<dbReference type="InterPro" id="IPR028203">
    <property type="entry name" value="PSII_CF48-like_dom"/>
</dbReference>
<organism evidence="6 7">
    <name type="scientific">Gaetbulibacter aquiaggeris</name>
    <dbReference type="NCBI Taxonomy" id="1735373"/>
    <lineage>
        <taxon>Bacteria</taxon>
        <taxon>Pseudomonadati</taxon>
        <taxon>Bacteroidota</taxon>
        <taxon>Flavobacteriia</taxon>
        <taxon>Flavobacteriales</taxon>
        <taxon>Flavobacteriaceae</taxon>
        <taxon>Gaetbulibacter</taxon>
    </lineage>
</organism>
<feature type="domain" description="Photosynthesis system II assembly factor Ycf48/Hcf136-like" evidence="4">
    <location>
        <begin position="484"/>
        <end position="565"/>
    </location>
</feature>
<dbReference type="SUPFAM" id="SSF110296">
    <property type="entry name" value="Oligoxyloglucan reducing end-specific cellobiohydrolase"/>
    <property type="match status" value="3"/>
</dbReference>
<protein>
    <submittedName>
        <fullName evidence="6">YCF48-related protein</fullName>
    </submittedName>
</protein>
<keyword evidence="7" id="KW-1185">Reference proteome</keyword>
<keyword evidence="3" id="KW-0604">Photosystem II</keyword>
<dbReference type="RefSeq" id="WP_395437396.1">
    <property type="nucleotide sequence ID" value="NZ_JBAWKC010000001.1"/>
</dbReference>
<dbReference type="InterPro" id="IPR026444">
    <property type="entry name" value="Secre_tail"/>
</dbReference>
<dbReference type="EMBL" id="JBAWKC010000001">
    <property type="protein sequence ID" value="MFH6768148.1"/>
    <property type="molecule type" value="Genomic_DNA"/>
</dbReference>
<evidence type="ECO:0000259" key="5">
    <source>
        <dbReference type="Pfam" id="PF18962"/>
    </source>
</evidence>